<reference evidence="2" key="1">
    <citation type="journal article" date="2021" name="PeerJ">
        <title>Extensive microbial diversity within the chicken gut microbiome revealed by metagenomics and culture.</title>
        <authorList>
            <person name="Gilroy R."/>
            <person name="Ravi A."/>
            <person name="Getino M."/>
            <person name="Pursley I."/>
            <person name="Horton D.L."/>
            <person name="Alikhan N.F."/>
            <person name="Baker D."/>
            <person name="Gharbi K."/>
            <person name="Hall N."/>
            <person name="Watson M."/>
            <person name="Adriaenssens E.M."/>
            <person name="Foster-Nyarko E."/>
            <person name="Jarju S."/>
            <person name="Secka A."/>
            <person name="Antonio M."/>
            <person name="Oren A."/>
            <person name="Chaudhuri R.R."/>
            <person name="La Ragione R."/>
            <person name="Hildebrand F."/>
            <person name="Pallen M.J."/>
        </authorList>
    </citation>
    <scope>NUCLEOTIDE SEQUENCE</scope>
    <source>
        <strain evidence="2">8470</strain>
    </source>
</reference>
<reference evidence="2" key="2">
    <citation type="submission" date="2021-04" db="EMBL/GenBank/DDBJ databases">
        <authorList>
            <person name="Gilroy R."/>
        </authorList>
    </citation>
    <scope>NUCLEOTIDE SEQUENCE</scope>
    <source>
        <strain evidence="2">8470</strain>
    </source>
</reference>
<feature type="signal peptide" evidence="1">
    <location>
        <begin position="1"/>
        <end position="23"/>
    </location>
</feature>
<dbReference type="AlphaFoldDB" id="A0A948X3B2"/>
<dbReference type="Proteomes" id="UP000784286">
    <property type="component" value="Unassembled WGS sequence"/>
</dbReference>
<name>A0A948X3B2_9BACT</name>
<accession>A0A948X3B2</accession>
<feature type="chain" id="PRO_5038128823" evidence="1">
    <location>
        <begin position="24"/>
        <end position="842"/>
    </location>
</feature>
<evidence type="ECO:0000313" key="2">
    <source>
        <dbReference type="EMBL" id="MBU3856995.1"/>
    </source>
</evidence>
<evidence type="ECO:0000313" key="3">
    <source>
        <dbReference type="Proteomes" id="UP000784286"/>
    </source>
</evidence>
<sequence length="842" mass="95329">MKHAVRLITVLCLCVLGSRQLNAQEQAAKDSVVFHLSDTLLLDEVTVTAPIPPMEQKGDTVVFNPNAFKVPEGAYLEALVRRIPGLSYDPKNHSLSFNGYPIREITVNGKEFFKGNNKIALENIPASFVSKLKVYDKETDKEKDTGIKDTEKNYVLDLQTKKKLNGTLTASAEAGYGNHKKKNASAQLFRFEEGGDNFSVIGRSGNQDFTTPDERNISHSIGASASRHLTKNVELWGGIGYNYNRNGATGSGYNENYLTGTTQYGINTNNSLSKDRNASGNLGLRWNIDEKTSVNIGGNARFLPSTSRNDTHSSIFSVNPQVDVRNPFAQIEETDQRNRINDHLSQTEHKRNSWGYDINASFTRKLNPKGNNLSISYLANRNRMTDESFTLAEATYFRLKDIWGNDSVSRQHQFRKSPYDTWSHETELAYTQVFGENARLQFAYAFKYEQETSNQDTYDLSFLPETGQPAIGNLPQGYESGHIDSLSNRSESNTASHRFTLTYNYQGKAWSIQTRLSVIPQRRSLKQTDANTRIDTASTSIEWHPSLALTRQKDNWYAMLSYSGYTRQPSLASLLAPTQYVSPLLVTRSNPDLKPSYSHAVYFMINNFTKGINTSMAFNQEFNSVSQATSYDPQTGKRETFPVNINGNWSLMGNAGYNRSMGLFRLFANASSNFAHRISLIDDTGSSQMAQSATRALGLSSDIRLSYVPDWGNIDLNGRWDYQQSKNSLQGNNTYTRYYTMGITTNIQLPWNLTFDTDAAYNIRNGTGMGNDDNNEILWNIRLGWKFLKEKQGEISFYWADILSQKKSYYRYASATRFSETYSEQLRGYFMISFKYQFNKMN</sequence>
<gene>
    <name evidence="2" type="ORF">H9928_10690</name>
</gene>
<keyword evidence="1" id="KW-0732">Signal</keyword>
<organism evidence="2 3">
    <name type="scientific">Candidatus Phocaeicola excrementipullorum</name>
    <dbReference type="NCBI Taxonomy" id="2838731"/>
    <lineage>
        <taxon>Bacteria</taxon>
        <taxon>Pseudomonadati</taxon>
        <taxon>Bacteroidota</taxon>
        <taxon>Bacteroidia</taxon>
        <taxon>Bacteroidales</taxon>
        <taxon>Bacteroidaceae</taxon>
        <taxon>Phocaeicola</taxon>
    </lineage>
</organism>
<dbReference type="EMBL" id="JAHLFJ010000094">
    <property type="protein sequence ID" value="MBU3856995.1"/>
    <property type="molecule type" value="Genomic_DNA"/>
</dbReference>
<proteinExistence type="predicted"/>
<evidence type="ECO:0000256" key="1">
    <source>
        <dbReference type="SAM" id="SignalP"/>
    </source>
</evidence>
<dbReference type="SUPFAM" id="SSF56935">
    <property type="entry name" value="Porins"/>
    <property type="match status" value="1"/>
</dbReference>
<protein>
    <submittedName>
        <fullName evidence="2">Outer membrane beta-barrel family protein</fullName>
    </submittedName>
</protein>
<comment type="caution">
    <text evidence="2">The sequence shown here is derived from an EMBL/GenBank/DDBJ whole genome shotgun (WGS) entry which is preliminary data.</text>
</comment>